<accession>A0A9N9A8S6</accession>
<sequence>MTSSIYEKSMYIYNLQCSQSIYEKFTPISTIGNDPSHKTTISKKQSN</sequence>
<keyword evidence="2" id="KW-1185">Reference proteome</keyword>
<gene>
    <name evidence="1" type="ORF">ALEPTO_LOCUS4467</name>
</gene>
<dbReference type="Proteomes" id="UP000789508">
    <property type="component" value="Unassembled WGS sequence"/>
</dbReference>
<dbReference type="EMBL" id="CAJVPS010001030">
    <property type="protein sequence ID" value="CAG8521028.1"/>
    <property type="molecule type" value="Genomic_DNA"/>
</dbReference>
<evidence type="ECO:0000313" key="2">
    <source>
        <dbReference type="Proteomes" id="UP000789508"/>
    </source>
</evidence>
<evidence type="ECO:0000313" key="1">
    <source>
        <dbReference type="EMBL" id="CAG8521028.1"/>
    </source>
</evidence>
<name>A0A9N9A8S6_9GLOM</name>
<protein>
    <submittedName>
        <fullName evidence="1">11505_t:CDS:1</fullName>
    </submittedName>
</protein>
<reference evidence="1" key="1">
    <citation type="submission" date="2021-06" db="EMBL/GenBank/DDBJ databases">
        <authorList>
            <person name="Kallberg Y."/>
            <person name="Tangrot J."/>
            <person name="Rosling A."/>
        </authorList>
    </citation>
    <scope>NUCLEOTIDE SEQUENCE</scope>
    <source>
        <strain evidence="1">FL130A</strain>
    </source>
</reference>
<dbReference type="AlphaFoldDB" id="A0A9N9A8S6"/>
<proteinExistence type="predicted"/>
<comment type="caution">
    <text evidence="1">The sequence shown here is derived from an EMBL/GenBank/DDBJ whole genome shotgun (WGS) entry which is preliminary data.</text>
</comment>
<organism evidence="1 2">
    <name type="scientific">Ambispora leptoticha</name>
    <dbReference type="NCBI Taxonomy" id="144679"/>
    <lineage>
        <taxon>Eukaryota</taxon>
        <taxon>Fungi</taxon>
        <taxon>Fungi incertae sedis</taxon>
        <taxon>Mucoromycota</taxon>
        <taxon>Glomeromycotina</taxon>
        <taxon>Glomeromycetes</taxon>
        <taxon>Archaeosporales</taxon>
        <taxon>Ambisporaceae</taxon>
        <taxon>Ambispora</taxon>
    </lineage>
</organism>